<sequence>MAAGWRAVGARRLGVAQKMFGQMLPPRKCLVAGGAVVRLLPRVGEGVTSHMLIASEPLATYSTLVGPCRQVNSAVAVQVSLPLEGDPTVIAPVRLVHTVLIHHVFLKLQ</sequence>
<reference evidence="1 2" key="1">
    <citation type="submission" date="2019-05" db="EMBL/GenBank/DDBJ databases">
        <title>Another draft genome of Portunus trituberculatus and its Hox gene families provides insights of decapod evolution.</title>
        <authorList>
            <person name="Jeong J.-H."/>
            <person name="Song I."/>
            <person name="Kim S."/>
            <person name="Choi T."/>
            <person name="Kim D."/>
            <person name="Ryu S."/>
            <person name="Kim W."/>
        </authorList>
    </citation>
    <scope>NUCLEOTIDE SEQUENCE [LARGE SCALE GENOMIC DNA]</scope>
    <source>
        <tissue evidence="1">Muscle</tissue>
    </source>
</reference>
<dbReference type="AlphaFoldDB" id="A0A5B7DKZ8"/>
<evidence type="ECO:0000313" key="1">
    <source>
        <dbReference type="EMBL" id="MPC22291.1"/>
    </source>
</evidence>
<keyword evidence="2" id="KW-1185">Reference proteome</keyword>
<dbReference type="EMBL" id="VSRR010001071">
    <property type="protein sequence ID" value="MPC22291.1"/>
    <property type="molecule type" value="Genomic_DNA"/>
</dbReference>
<accession>A0A5B7DKZ8</accession>
<organism evidence="1 2">
    <name type="scientific">Portunus trituberculatus</name>
    <name type="common">Swimming crab</name>
    <name type="synonym">Neptunus trituberculatus</name>
    <dbReference type="NCBI Taxonomy" id="210409"/>
    <lineage>
        <taxon>Eukaryota</taxon>
        <taxon>Metazoa</taxon>
        <taxon>Ecdysozoa</taxon>
        <taxon>Arthropoda</taxon>
        <taxon>Crustacea</taxon>
        <taxon>Multicrustacea</taxon>
        <taxon>Malacostraca</taxon>
        <taxon>Eumalacostraca</taxon>
        <taxon>Eucarida</taxon>
        <taxon>Decapoda</taxon>
        <taxon>Pleocyemata</taxon>
        <taxon>Brachyura</taxon>
        <taxon>Eubrachyura</taxon>
        <taxon>Portunoidea</taxon>
        <taxon>Portunidae</taxon>
        <taxon>Portuninae</taxon>
        <taxon>Portunus</taxon>
    </lineage>
</organism>
<proteinExistence type="predicted"/>
<evidence type="ECO:0000313" key="2">
    <source>
        <dbReference type="Proteomes" id="UP000324222"/>
    </source>
</evidence>
<comment type="caution">
    <text evidence="1">The sequence shown here is derived from an EMBL/GenBank/DDBJ whole genome shotgun (WGS) entry which is preliminary data.</text>
</comment>
<protein>
    <submittedName>
        <fullName evidence="1">Uncharacterized protein</fullName>
    </submittedName>
</protein>
<dbReference type="Proteomes" id="UP000324222">
    <property type="component" value="Unassembled WGS sequence"/>
</dbReference>
<name>A0A5B7DKZ8_PORTR</name>
<gene>
    <name evidence="1" type="ORF">E2C01_015302</name>
</gene>